<feature type="region of interest" description="Disordered" evidence="5">
    <location>
        <begin position="194"/>
        <end position="221"/>
    </location>
</feature>
<proteinExistence type="predicted"/>
<dbReference type="PROSITE" id="PS50097">
    <property type="entry name" value="BTB"/>
    <property type="match status" value="1"/>
</dbReference>
<evidence type="ECO:0000256" key="1">
    <source>
        <dbReference type="ARBA" id="ARBA00004370"/>
    </source>
</evidence>
<feature type="domain" description="G-protein coupled receptors family 1 profile" evidence="8">
    <location>
        <begin position="1195"/>
        <end position="1681"/>
    </location>
</feature>
<feature type="compositionally biased region" description="Polar residues" evidence="5">
    <location>
        <begin position="137"/>
        <end position="148"/>
    </location>
</feature>
<evidence type="ECO:0000256" key="5">
    <source>
        <dbReference type="SAM" id="MobiDB-lite"/>
    </source>
</evidence>
<feature type="compositionally biased region" description="Acidic residues" evidence="5">
    <location>
        <begin position="1154"/>
        <end position="1164"/>
    </location>
</feature>
<evidence type="ECO:0000256" key="3">
    <source>
        <dbReference type="ARBA" id="ARBA00022989"/>
    </source>
</evidence>
<dbReference type="Gene3D" id="3.30.710.10">
    <property type="entry name" value="Potassium Channel Kv1.1, Chain A"/>
    <property type="match status" value="1"/>
</dbReference>
<comment type="caution">
    <text evidence="9">The sequence shown here is derived from an EMBL/GenBank/DDBJ whole genome shotgun (WGS) entry which is preliminary data.</text>
</comment>
<feature type="compositionally biased region" description="Polar residues" evidence="5">
    <location>
        <begin position="793"/>
        <end position="813"/>
    </location>
</feature>
<dbReference type="Proteomes" id="UP001519460">
    <property type="component" value="Unassembled WGS sequence"/>
</dbReference>
<dbReference type="GO" id="GO:0016020">
    <property type="term" value="C:membrane"/>
    <property type="evidence" value="ECO:0007669"/>
    <property type="project" value="UniProtKB-SubCell"/>
</dbReference>
<dbReference type="Pfam" id="PF26017">
    <property type="entry name" value="BACK_BTBD8"/>
    <property type="match status" value="1"/>
</dbReference>
<dbReference type="InterPro" id="IPR017452">
    <property type="entry name" value="GPCR_Rhodpsn_7TM"/>
</dbReference>
<evidence type="ECO:0000313" key="9">
    <source>
        <dbReference type="EMBL" id="KAK7496969.1"/>
    </source>
</evidence>
<feature type="compositionally biased region" description="Low complexity" evidence="5">
    <location>
        <begin position="865"/>
        <end position="881"/>
    </location>
</feature>
<accession>A0ABD0LC03</accession>
<feature type="region of interest" description="Disordered" evidence="5">
    <location>
        <begin position="1441"/>
        <end position="1485"/>
    </location>
</feature>
<dbReference type="CDD" id="cd18286">
    <property type="entry name" value="BTB2_POZ_BTBD8"/>
    <property type="match status" value="1"/>
</dbReference>
<dbReference type="SUPFAM" id="SSF54695">
    <property type="entry name" value="POZ domain"/>
    <property type="match status" value="1"/>
</dbReference>
<keyword evidence="3 6" id="KW-1133">Transmembrane helix</keyword>
<feature type="region of interest" description="Disordered" evidence="5">
    <location>
        <begin position="1"/>
        <end position="35"/>
    </location>
</feature>
<feature type="domain" description="BTB" evidence="7">
    <location>
        <begin position="338"/>
        <end position="405"/>
    </location>
</feature>
<feature type="compositionally biased region" description="Polar residues" evidence="5">
    <location>
        <begin position="827"/>
        <end position="837"/>
    </location>
</feature>
<name>A0ABD0LC03_9CAEN</name>
<dbReference type="Gene3D" id="1.20.1070.10">
    <property type="entry name" value="Rhodopsin 7-helix transmembrane proteins"/>
    <property type="match status" value="2"/>
</dbReference>
<feature type="compositionally biased region" description="Low complexity" evidence="5">
    <location>
        <begin position="749"/>
        <end position="759"/>
    </location>
</feature>
<gene>
    <name evidence="9" type="ORF">BaRGS_00011705</name>
</gene>
<reference evidence="9 10" key="1">
    <citation type="journal article" date="2023" name="Sci. Data">
        <title>Genome assembly of the Korean intertidal mud-creeper Batillaria attramentaria.</title>
        <authorList>
            <person name="Patra A.K."/>
            <person name="Ho P.T."/>
            <person name="Jun S."/>
            <person name="Lee S.J."/>
            <person name="Kim Y."/>
            <person name="Won Y.J."/>
        </authorList>
    </citation>
    <scope>NUCLEOTIDE SEQUENCE [LARGE SCALE GENOMIC DNA]</scope>
    <source>
        <strain evidence="9">Wonlab-2016</strain>
    </source>
</reference>
<feature type="transmembrane region" description="Helical" evidence="6">
    <location>
        <begin position="1353"/>
        <end position="1372"/>
    </location>
</feature>
<feature type="compositionally biased region" description="Basic and acidic residues" evidence="5">
    <location>
        <begin position="281"/>
        <end position="292"/>
    </location>
</feature>
<feature type="region of interest" description="Disordered" evidence="5">
    <location>
        <begin position="133"/>
        <end position="181"/>
    </location>
</feature>
<dbReference type="InterPro" id="IPR000276">
    <property type="entry name" value="GPCR_Rhodpsn"/>
</dbReference>
<dbReference type="PROSITE" id="PS50262">
    <property type="entry name" value="G_PROTEIN_RECEP_F1_2"/>
    <property type="match status" value="1"/>
</dbReference>
<dbReference type="Pfam" id="PF00651">
    <property type="entry name" value="BTB"/>
    <property type="match status" value="1"/>
</dbReference>
<dbReference type="EMBL" id="JACVVK020000062">
    <property type="protein sequence ID" value="KAK7496969.1"/>
    <property type="molecule type" value="Genomic_DNA"/>
</dbReference>
<dbReference type="PANTHER" id="PTHR22427:SF7">
    <property type="entry name" value="GH15728P"/>
    <property type="match status" value="1"/>
</dbReference>
<feature type="compositionally biased region" description="Polar residues" evidence="5">
    <location>
        <begin position="982"/>
        <end position="994"/>
    </location>
</feature>
<feature type="compositionally biased region" description="Polar residues" evidence="5">
    <location>
        <begin position="1562"/>
        <end position="1586"/>
    </location>
</feature>
<evidence type="ECO:0000256" key="2">
    <source>
        <dbReference type="ARBA" id="ARBA00022692"/>
    </source>
</evidence>
<dbReference type="Pfam" id="PF00001">
    <property type="entry name" value="7tm_1"/>
    <property type="match status" value="1"/>
</dbReference>
<dbReference type="InterPro" id="IPR000210">
    <property type="entry name" value="BTB/POZ_dom"/>
</dbReference>
<evidence type="ECO:0008006" key="11">
    <source>
        <dbReference type="Google" id="ProtNLM"/>
    </source>
</evidence>
<dbReference type="PRINTS" id="PR00237">
    <property type="entry name" value="GPCRRHODOPSN"/>
</dbReference>
<dbReference type="InterPro" id="IPR011333">
    <property type="entry name" value="SKP1/BTB/POZ_sf"/>
</dbReference>
<feature type="transmembrane region" description="Helical" evidence="6">
    <location>
        <begin position="1297"/>
        <end position="1317"/>
    </location>
</feature>
<feature type="transmembrane region" description="Helical" evidence="6">
    <location>
        <begin position="1256"/>
        <end position="1276"/>
    </location>
</feature>
<feature type="compositionally biased region" description="Polar residues" evidence="5">
    <location>
        <begin position="1463"/>
        <end position="1479"/>
    </location>
</feature>
<sequence length="1716" mass="185785">MAKVKRSHNTSGMPGAHSTSGLSMAVESRAKKEETRLQAELAQHLRDDMLRMMKEEILSDLLFTNGHQSVPGHQIILKSRMKDLVPENWFLVKDGMPALHVELQTLEEIQEFVSALYTDDKLNTTSILSKLKPKATAASNGDTTQDNHTTGTPAAADTADELHHTQPPQPKDSGCLAEGGVQNLDQNANNAAATDLHHSSNSGDVDSLQDAAGTDQAVTESNIEDCRSAKDHDGAGDVGQELAVAESSNGQVELGLETEGSSNGDRDQKQVDGDVNLEEASVERPGAERVADQETETSLGVTTHLTPGDSSDQGEHAENACSVLGSDLLHYYHRGIDTDCCLVAEGKRFPAHRCILAARCQYFDAMFTGSWCESSEMEIELQGVRAQSVECILQFVYGAMVQMDTGNIAAVLQAVDMFGMEGLKEWLGFQLARDLCHFFHKPCQECIQSVPDVLVLSSQFNLTDLLARTKEWVARHFRRIWETQAFSTLPAPLLDICTDIVIEGISMTNITQVILDAHDLARLLQRFHRGEQVHAATIKVLDAALAYCAEHFLGVVKSPQLLSWSKGGAWCVDVLSESYMMVVSLLQPEVACEVYSSLRQRTESMNREEESMQRSIYPPEVTQLLTKLVERCEWYLQRYIHRVVQCPQWASIPSDIQKELLQKSSFVPVQQASSNAAQSRVAQKLAAALQQNIANTVNMLCDTNPTLFPSLSQIRAFRPSELGQGPARWPENKGTVPRKVGQQTRRENTAAASTSRSSSPRGQRGKKEATGVKNAGLATQTGTNGTTGTRNASMSKPTSTRGASPGNTGTPNTKAMGGSLSKEGGASKQTRPASASKVTPKPSFSGRVESSAGARMTNAKQAAQGPSSNAAPNAGSSSAGAVPRSNSATATRPSSARPSQSRTKPQSQASGMAATASGGYKRGFGTSSKAVAEVSSSLSRPSSAQARATEDKPSSKMSNERERGLASYRTASHRKVKAEGSKSVSSAISQSWTSGARPKAGSALTAAGDHITSTETSGEDMGETAAFDSRGEPKDLAVGGENSHTMEAGTGNDCPNKETCTTGERVLYSSVDEASLVVKKKPDVAIENSLYAVANQMSDSVREEVDTQNHAHSKADTIDKLHTKQGEPRERMQPHLPTPAGLSNVCETEREAGVTDDQDTTESGEDSHRSYGEFEAGRWVLLVYRPLCAVTGVIGNTLCVTVVVKSQLRHSPTAIYMVTLAVLDLLLSVVGFLHILPTDAAVGEGEFFTQTWHCRLFFFTLLFLAHFDVLVLVAMTGQRYVAIAFPLQAAAWNSKRLTVGTVCVAAVVSFLVNWPHLVMLSARPFTGKYRSTCDGNSAQARHFYKRVYPWVDSSLYIFFPIIAIAVFNVLIYRSIHKVGEVKFETNHTVRQSTAVVSSPFDSSSCENEMKSPVSMSLTTSTVSFGSRSSLRGSRLRGVVNLNRATDSCDTQKDEHPDGKTEAKSSTSSRPPTLRQQGTGRDSDVSSGVLMELDSKSLPEFPTQPGIWTSDNLAFMASENGTQDQAQMQPPSSMMKICGAVLIPRNNGSHSRQDVQGKDPEISTDSSEFGLQPKTDTPTETEFSDTLTKSEKYIPPQELPSVLRRHGTSTSTKSSRSAQQITRMLVCVSVAFVVLTSPVGVFILTLQVWNPATGHGRAVLSLLSVVSESLMYTNHSVNSILYCLTGTRFRRAAPGIVCRCLRMKARHGSRNSRDINL</sequence>
<feature type="region of interest" description="Disordered" evidence="5">
    <location>
        <begin position="1149"/>
        <end position="1169"/>
    </location>
</feature>
<feature type="compositionally biased region" description="Basic and acidic residues" evidence="5">
    <location>
        <begin position="1449"/>
        <end position="1462"/>
    </location>
</feature>
<dbReference type="SMART" id="SM00225">
    <property type="entry name" value="BTB"/>
    <property type="match status" value="1"/>
</dbReference>
<comment type="subcellular location">
    <subcellularLocation>
        <location evidence="1">Membrane</location>
    </subcellularLocation>
</comment>
<feature type="compositionally biased region" description="Polar residues" evidence="5">
    <location>
        <begin position="296"/>
        <end position="311"/>
    </location>
</feature>
<feature type="compositionally biased region" description="Polar residues" evidence="5">
    <location>
        <begin position="884"/>
        <end position="910"/>
    </location>
</feature>
<feature type="transmembrane region" description="Helical" evidence="6">
    <location>
        <begin position="1179"/>
        <end position="1203"/>
    </location>
</feature>
<keyword evidence="10" id="KW-1185">Reference proteome</keyword>
<feature type="transmembrane region" description="Helical" evidence="6">
    <location>
        <begin position="1623"/>
        <end position="1648"/>
    </location>
</feature>
<evidence type="ECO:0000259" key="8">
    <source>
        <dbReference type="PROSITE" id="PS50262"/>
    </source>
</evidence>
<keyword evidence="4 6" id="KW-0472">Membrane</keyword>
<evidence type="ECO:0000259" key="7">
    <source>
        <dbReference type="PROSITE" id="PS50097"/>
    </source>
</evidence>
<evidence type="ECO:0000313" key="10">
    <source>
        <dbReference type="Proteomes" id="UP001519460"/>
    </source>
</evidence>
<organism evidence="9 10">
    <name type="scientific">Batillaria attramentaria</name>
    <dbReference type="NCBI Taxonomy" id="370345"/>
    <lineage>
        <taxon>Eukaryota</taxon>
        <taxon>Metazoa</taxon>
        <taxon>Spiralia</taxon>
        <taxon>Lophotrochozoa</taxon>
        <taxon>Mollusca</taxon>
        <taxon>Gastropoda</taxon>
        <taxon>Caenogastropoda</taxon>
        <taxon>Sorbeoconcha</taxon>
        <taxon>Cerithioidea</taxon>
        <taxon>Batillariidae</taxon>
        <taxon>Batillaria</taxon>
    </lineage>
</organism>
<protein>
    <recommendedName>
        <fullName evidence="11">G-protein coupled receptors family 1 profile domain-containing protein</fullName>
    </recommendedName>
</protein>
<feature type="compositionally biased region" description="Basic and acidic residues" evidence="5">
    <location>
        <begin position="1550"/>
        <end position="1560"/>
    </location>
</feature>
<dbReference type="InterPro" id="IPR043225">
    <property type="entry name" value="BACK_BTBD8"/>
</dbReference>
<feature type="region of interest" description="Disordered" evidence="5">
    <location>
        <begin position="1543"/>
        <end position="1614"/>
    </location>
</feature>
<feature type="region of interest" description="Disordered" evidence="5">
    <location>
        <begin position="721"/>
        <end position="1032"/>
    </location>
</feature>
<evidence type="ECO:0000256" key="4">
    <source>
        <dbReference type="ARBA" id="ARBA00023136"/>
    </source>
</evidence>
<evidence type="ECO:0000256" key="6">
    <source>
        <dbReference type="SAM" id="Phobius"/>
    </source>
</evidence>
<feature type="region of interest" description="Disordered" evidence="5">
    <location>
        <begin position="244"/>
        <end position="316"/>
    </location>
</feature>
<feature type="compositionally biased region" description="Basic and acidic residues" evidence="5">
    <location>
        <begin position="948"/>
        <end position="964"/>
    </location>
</feature>
<feature type="compositionally biased region" description="Polar residues" evidence="5">
    <location>
        <begin position="9"/>
        <end position="22"/>
    </location>
</feature>
<feature type="transmembrane region" description="Helical" evidence="6">
    <location>
        <begin position="1215"/>
        <end position="1236"/>
    </location>
</feature>
<dbReference type="PANTHER" id="PTHR22427">
    <property type="entry name" value="GH15728P"/>
    <property type="match status" value="1"/>
</dbReference>
<keyword evidence="2 6" id="KW-0812">Transmembrane</keyword>
<dbReference type="SUPFAM" id="SSF81321">
    <property type="entry name" value="Family A G protein-coupled receptor-like"/>
    <property type="match status" value="1"/>
</dbReference>
<feature type="compositionally biased region" description="Low complexity" evidence="5">
    <location>
        <begin position="774"/>
        <end position="792"/>
    </location>
</feature>